<dbReference type="EMBL" id="KV417638">
    <property type="protein sequence ID" value="KZP13085.1"/>
    <property type="molecule type" value="Genomic_DNA"/>
</dbReference>
<feature type="region of interest" description="Disordered" evidence="1">
    <location>
        <begin position="14"/>
        <end position="41"/>
    </location>
</feature>
<evidence type="ECO:0000313" key="3">
    <source>
        <dbReference type="Proteomes" id="UP000076532"/>
    </source>
</evidence>
<name>A0A166BXW6_9AGAM</name>
<keyword evidence="3" id="KW-1185">Reference proteome</keyword>
<proteinExistence type="predicted"/>
<protein>
    <submittedName>
        <fullName evidence="2">Uncharacterized protein</fullName>
    </submittedName>
</protein>
<sequence>MLCSKCQRTLPSDINAGILPPNSPLSHLMTTNDPPDKHQSDIIGDELARSRANLRSLDGEIAKARNHLLGLQAMRASAQIFVDKLASLHMRRMPTELLVRVFMLALPYHPSPRLSREAPVVLGKVSRLWRAVSRNTPRLWSTIDTEWIYDEKDRVAVVKWLERSHPCPLTVHAWKLGDNGLWWDMLANIAARIEHLEIRVKVNKLAQLFSIDGIQRLDALQSLHLQVTHHMRNPEFEEITQIDLGTRAPRLTNIRVGFKLTLEHLILPSIQITVCNLRLKDITSFTLFLQEAVNLVDCTIVVDSFNADVSPRFPVRHTTLEKLSIEVIRHRESDVLGSILPWLDLPSLREFKWGSHGYCDVDPINSTRDPLEWPITIFLNFLSRSGCTLSKLWTDSGPTEEDILRYLVEVPSVVDLAISPPSHRRPCELMQGLTLGSHSRLGGKDLVPNLERLRIRGAWCECEDMMQAIESRVSAVGDISEGRRLKRVSLAYALVHENRLGNTQERLDKCVREGLLYDSLSW</sequence>
<feature type="compositionally biased region" description="Polar residues" evidence="1">
    <location>
        <begin position="24"/>
        <end position="33"/>
    </location>
</feature>
<evidence type="ECO:0000313" key="2">
    <source>
        <dbReference type="EMBL" id="KZP13085.1"/>
    </source>
</evidence>
<dbReference type="AlphaFoldDB" id="A0A166BXW6"/>
<accession>A0A166BXW6</accession>
<dbReference type="OrthoDB" id="3365698at2759"/>
<reference evidence="2 3" key="1">
    <citation type="journal article" date="2016" name="Mol. Biol. Evol.">
        <title>Comparative Genomics of Early-Diverging Mushroom-Forming Fungi Provides Insights into the Origins of Lignocellulose Decay Capabilities.</title>
        <authorList>
            <person name="Nagy L.G."/>
            <person name="Riley R."/>
            <person name="Tritt A."/>
            <person name="Adam C."/>
            <person name="Daum C."/>
            <person name="Floudas D."/>
            <person name="Sun H."/>
            <person name="Yadav J.S."/>
            <person name="Pangilinan J."/>
            <person name="Larsson K.H."/>
            <person name="Matsuura K."/>
            <person name="Barry K."/>
            <person name="Labutti K."/>
            <person name="Kuo R."/>
            <person name="Ohm R.A."/>
            <person name="Bhattacharya S.S."/>
            <person name="Shirouzu T."/>
            <person name="Yoshinaga Y."/>
            <person name="Martin F.M."/>
            <person name="Grigoriev I.V."/>
            <person name="Hibbett D.S."/>
        </authorList>
    </citation>
    <scope>NUCLEOTIDE SEQUENCE [LARGE SCALE GENOMIC DNA]</scope>
    <source>
        <strain evidence="2 3">CBS 109695</strain>
    </source>
</reference>
<organism evidence="2 3">
    <name type="scientific">Athelia psychrophila</name>
    <dbReference type="NCBI Taxonomy" id="1759441"/>
    <lineage>
        <taxon>Eukaryota</taxon>
        <taxon>Fungi</taxon>
        <taxon>Dikarya</taxon>
        <taxon>Basidiomycota</taxon>
        <taxon>Agaricomycotina</taxon>
        <taxon>Agaricomycetes</taxon>
        <taxon>Agaricomycetidae</taxon>
        <taxon>Atheliales</taxon>
        <taxon>Atheliaceae</taxon>
        <taxon>Athelia</taxon>
    </lineage>
</organism>
<evidence type="ECO:0000256" key="1">
    <source>
        <dbReference type="SAM" id="MobiDB-lite"/>
    </source>
</evidence>
<gene>
    <name evidence="2" type="ORF">FIBSPDRAFT_1049655</name>
</gene>
<dbReference type="Proteomes" id="UP000076532">
    <property type="component" value="Unassembled WGS sequence"/>
</dbReference>